<protein>
    <submittedName>
        <fullName evidence="5">Hydroxymethylglutaryl-CoA lyase</fullName>
    </submittedName>
</protein>
<dbReference type="RefSeq" id="WP_324770993.1">
    <property type="nucleotide sequence ID" value="NZ_BAAATS010000028.1"/>
</dbReference>
<evidence type="ECO:0000256" key="1">
    <source>
        <dbReference type="ARBA" id="ARBA00009405"/>
    </source>
</evidence>
<dbReference type="EMBL" id="JAOZYB010000223">
    <property type="protein sequence ID" value="MEB3963283.1"/>
    <property type="molecule type" value="Genomic_DNA"/>
</dbReference>
<dbReference type="CDD" id="cd07938">
    <property type="entry name" value="DRE_TIM_HMGL"/>
    <property type="match status" value="1"/>
</dbReference>
<name>A0ABU6CF00_9ACTN</name>
<evidence type="ECO:0000313" key="6">
    <source>
        <dbReference type="Proteomes" id="UP001352223"/>
    </source>
</evidence>
<proteinExistence type="inferred from homology"/>
<keyword evidence="6" id="KW-1185">Reference proteome</keyword>
<dbReference type="GO" id="GO:0016829">
    <property type="term" value="F:lyase activity"/>
    <property type="evidence" value="ECO:0007669"/>
    <property type="project" value="UniProtKB-KW"/>
</dbReference>
<dbReference type="NCBIfam" id="NF004283">
    <property type="entry name" value="PRK05692.1"/>
    <property type="match status" value="1"/>
</dbReference>
<dbReference type="InterPro" id="IPR000891">
    <property type="entry name" value="PYR_CT"/>
</dbReference>
<keyword evidence="3 5" id="KW-0456">Lyase</keyword>
<comment type="similarity">
    <text evidence="1">Belongs to the HMG-CoA lyase family.</text>
</comment>
<evidence type="ECO:0000256" key="2">
    <source>
        <dbReference type="ARBA" id="ARBA00022723"/>
    </source>
</evidence>
<sequence>MTDTVTICECFARDGLQHEPGFVPTGTKISLLDSFAAAGFRRIEATSYSHPRWVPAFADASDVLAGIAHRPGVAFKATCPNPRAVQRALADLDRGTGAEELSLLVSASESHTQRNLRSTREEQWQRVAEMVELAGGRFRLIGVVSVAFGCPFEGHVDPGRVADDVARFVELGADAVTLGDTTGVATPGTVTALFRRLERAHPALPVIAHFHNTRGTGIANAVAALEAGCRHFDSALGGVGGHPSQIGYGAGLTGNVCTEDLVSLLDAMGVETGIDLDALAIASRACEEALGRPLYSMVARAGFDRAGAASTAP</sequence>
<gene>
    <name evidence="5" type="ORF">OKJ48_24010</name>
</gene>
<dbReference type="PROSITE" id="PS50991">
    <property type="entry name" value="PYR_CT"/>
    <property type="match status" value="1"/>
</dbReference>
<reference evidence="5 6" key="1">
    <citation type="submission" date="2022-10" db="EMBL/GenBank/DDBJ databases">
        <authorList>
            <person name="Xie J."/>
            <person name="Shen N."/>
        </authorList>
    </citation>
    <scope>NUCLEOTIDE SEQUENCE [LARGE SCALE GENOMIC DNA]</scope>
    <source>
        <strain evidence="5 6">DSM 41681</strain>
    </source>
</reference>
<dbReference type="Proteomes" id="UP001352223">
    <property type="component" value="Unassembled WGS sequence"/>
</dbReference>
<evidence type="ECO:0000259" key="4">
    <source>
        <dbReference type="PROSITE" id="PS50991"/>
    </source>
</evidence>
<dbReference type="Pfam" id="PF00682">
    <property type="entry name" value="HMGL-like"/>
    <property type="match status" value="1"/>
</dbReference>
<dbReference type="Gene3D" id="3.20.20.70">
    <property type="entry name" value="Aldolase class I"/>
    <property type="match status" value="1"/>
</dbReference>
<dbReference type="SUPFAM" id="SSF51569">
    <property type="entry name" value="Aldolase"/>
    <property type="match status" value="1"/>
</dbReference>
<dbReference type="InterPro" id="IPR013785">
    <property type="entry name" value="Aldolase_TIM"/>
</dbReference>
<dbReference type="PANTHER" id="PTHR42738:SF7">
    <property type="entry name" value="HYDROXYMETHYLGLUTARYL-COA LYASE"/>
    <property type="match status" value="1"/>
</dbReference>
<feature type="domain" description="Pyruvate carboxyltransferase" evidence="4">
    <location>
        <begin position="5"/>
        <end position="280"/>
    </location>
</feature>
<organism evidence="5 6">
    <name type="scientific">Streptomyces kunmingensis</name>
    <dbReference type="NCBI Taxonomy" id="68225"/>
    <lineage>
        <taxon>Bacteria</taxon>
        <taxon>Bacillati</taxon>
        <taxon>Actinomycetota</taxon>
        <taxon>Actinomycetes</taxon>
        <taxon>Kitasatosporales</taxon>
        <taxon>Streptomycetaceae</taxon>
        <taxon>Streptomyces</taxon>
    </lineage>
</organism>
<evidence type="ECO:0000256" key="3">
    <source>
        <dbReference type="ARBA" id="ARBA00023239"/>
    </source>
</evidence>
<accession>A0ABU6CF00</accession>
<dbReference type="InterPro" id="IPR043594">
    <property type="entry name" value="HMGL"/>
</dbReference>
<keyword evidence="2" id="KW-0479">Metal-binding</keyword>
<evidence type="ECO:0000313" key="5">
    <source>
        <dbReference type="EMBL" id="MEB3963283.1"/>
    </source>
</evidence>
<dbReference type="PANTHER" id="PTHR42738">
    <property type="entry name" value="HYDROXYMETHYLGLUTARYL-COA LYASE"/>
    <property type="match status" value="1"/>
</dbReference>
<comment type="caution">
    <text evidence="5">The sequence shown here is derived from an EMBL/GenBank/DDBJ whole genome shotgun (WGS) entry which is preliminary data.</text>
</comment>